<reference evidence="1 2" key="1">
    <citation type="journal article" date="2014" name="Genome Biol.">
        <title>Transcriptome and methylome profiling reveals relics of genome dominance in the mesopolyploid Brassica oleracea.</title>
        <authorList>
            <person name="Parkin I.A."/>
            <person name="Koh C."/>
            <person name="Tang H."/>
            <person name="Robinson S.J."/>
            <person name="Kagale S."/>
            <person name="Clarke W.E."/>
            <person name="Town C.D."/>
            <person name="Nixon J."/>
            <person name="Krishnakumar V."/>
            <person name="Bidwell S.L."/>
            <person name="Denoeud F."/>
            <person name="Belcram H."/>
            <person name="Links M.G."/>
            <person name="Just J."/>
            <person name="Clarke C."/>
            <person name="Bender T."/>
            <person name="Huebert T."/>
            <person name="Mason A.S."/>
            <person name="Pires J.C."/>
            <person name="Barker G."/>
            <person name="Moore J."/>
            <person name="Walley P.G."/>
            <person name="Manoli S."/>
            <person name="Batley J."/>
            <person name="Edwards D."/>
            <person name="Nelson M.N."/>
            <person name="Wang X."/>
            <person name="Paterson A.H."/>
            <person name="King G."/>
            <person name="Bancroft I."/>
            <person name="Chalhoub B."/>
            <person name="Sharpe A.G."/>
        </authorList>
    </citation>
    <scope>NUCLEOTIDE SEQUENCE</scope>
    <source>
        <strain evidence="1 2">cv. TO1000</strain>
    </source>
</reference>
<evidence type="ECO:0000313" key="1">
    <source>
        <dbReference type="EnsemblPlants" id="Bo3g130240.1"/>
    </source>
</evidence>
<accession>A0A0D3BHF5</accession>
<dbReference type="AlphaFoldDB" id="A0A0D3BHF5"/>
<dbReference type="PANTHER" id="PTHR47150:SF5">
    <property type="entry name" value="OS07G0546750 PROTEIN"/>
    <property type="match status" value="1"/>
</dbReference>
<dbReference type="Gramene" id="Bo3g130240.1">
    <property type="protein sequence ID" value="Bo3g130240.1"/>
    <property type="gene ID" value="Bo3g130240"/>
</dbReference>
<organism evidence="1 2">
    <name type="scientific">Brassica oleracea var. oleracea</name>
    <dbReference type="NCBI Taxonomy" id="109376"/>
    <lineage>
        <taxon>Eukaryota</taxon>
        <taxon>Viridiplantae</taxon>
        <taxon>Streptophyta</taxon>
        <taxon>Embryophyta</taxon>
        <taxon>Tracheophyta</taxon>
        <taxon>Spermatophyta</taxon>
        <taxon>Magnoliopsida</taxon>
        <taxon>eudicotyledons</taxon>
        <taxon>Gunneridae</taxon>
        <taxon>Pentapetalae</taxon>
        <taxon>rosids</taxon>
        <taxon>malvids</taxon>
        <taxon>Brassicales</taxon>
        <taxon>Brassicaceae</taxon>
        <taxon>Brassiceae</taxon>
        <taxon>Brassica</taxon>
    </lineage>
</organism>
<dbReference type="PANTHER" id="PTHR47150">
    <property type="entry name" value="OS12G0169200 PROTEIN"/>
    <property type="match status" value="1"/>
</dbReference>
<keyword evidence="2" id="KW-1185">Reference proteome</keyword>
<proteinExistence type="predicted"/>
<protein>
    <submittedName>
        <fullName evidence="1">Uncharacterized protein</fullName>
    </submittedName>
</protein>
<dbReference type="EnsemblPlants" id="Bo3g130240.1">
    <property type="protein sequence ID" value="Bo3g130240.1"/>
    <property type="gene ID" value="Bo3g130240"/>
</dbReference>
<dbReference type="Proteomes" id="UP000032141">
    <property type="component" value="Chromosome C3"/>
</dbReference>
<reference evidence="1" key="2">
    <citation type="submission" date="2015-03" db="UniProtKB">
        <authorList>
            <consortium name="EnsemblPlants"/>
        </authorList>
    </citation>
    <scope>IDENTIFICATION</scope>
</reference>
<evidence type="ECO:0000313" key="2">
    <source>
        <dbReference type="Proteomes" id="UP000032141"/>
    </source>
</evidence>
<name>A0A0D3BHF5_BRAOL</name>
<sequence>MTQTKKMKMFMKLSEKEHLYDHDKQTAVGEETTTSPSELTQSIMKVISPLAKCTTAMRMLAYGVAADAVEKYIKIGGTTALECLRQFCKGILQLYE</sequence>
<dbReference type="HOGENOM" id="CLU_2362647_0_0_1"/>